<dbReference type="RefSeq" id="WP_120177413.1">
    <property type="nucleotide sequence ID" value="NZ_AP018786.1"/>
</dbReference>
<evidence type="ECO:0000256" key="1">
    <source>
        <dbReference type="SAM" id="MobiDB-lite"/>
    </source>
</evidence>
<dbReference type="EMBL" id="AP018786">
    <property type="protein sequence ID" value="BBF23848.1"/>
    <property type="molecule type" value="Genomic_DNA"/>
</dbReference>
<protein>
    <submittedName>
        <fullName evidence="2">Uncharacterized protein</fullName>
    </submittedName>
</protein>
<dbReference type="OrthoDB" id="7875881at2"/>
<keyword evidence="3" id="KW-1185">Reference proteome</keyword>
<gene>
    <name evidence="2" type="ORF">SUTMEG_17390</name>
</gene>
<reference evidence="2 3" key="1">
    <citation type="journal article" date="2018" name="Int. J. Syst. Evol. Microbiol.">
        <title>Mesosutterella multiformis gen. nov., sp. nov., a member of the family Sutterellaceae and Sutterella megalosphaeroides sp. nov., isolated from human faeces.</title>
        <authorList>
            <person name="Sakamoto M."/>
            <person name="Ikeyama N."/>
            <person name="Kunihiro T."/>
            <person name="Iino T."/>
            <person name="Yuki M."/>
            <person name="Ohkuma M."/>
        </authorList>
    </citation>
    <scope>NUCLEOTIDE SEQUENCE [LARGE SCALE GENOMIC DNA]</scope>
    <source>
        <strain evidence="2 3">6FBBBH3</strain>
    </source>
</reference>
<evidence type="ECO:0000313" key="2">
    <source>
        <dbReference type="EMBL" id="BBF23848.1"/>
    </source>
</evidence>
<dbReference type="KEGG" id="sutt:SUTMEG_17390"/>
<proteinExistence type="predicted"/>
<feature type="region of interest" description="Disordered" evidence="1">
    <location>
        <begin position="117"/>
        <end position="146"/>
    </location>
</feature>
<sequence length="184" mass="19277">MDRPVLEFVVVAEPQRDASSRAVLAELAALVAASAGAPVHGDARTLDWAHDGALYRARFAGEGAGSVGFEGLDGCPCVLVRLDATECVVRTHLLPDENPMLALTIEDALSREGRAFEVRSEPGDASRASDAGEAKPAFPPLRAAGVSVPDRDPAGAARLVERVARLAARRLDAIRAVAARGTYV</sequence>
<dbReference type="Proteomes" id="UP000271003">
    <property type="component" value="Chromosome"/>
</dbReference>
<name>A0A2Z6IF58_9BURK</name>
<dbReference type="AlphaFoldDB" id="A0A2Z6IF58"/>
<accession>A0A2Z6IF58</accession>
<evidence type="ECO:0000313" key="3">
    <source>
        <dbReference type="Proteomes" id="UP000271003"/>
    </source>
</evidence>
<organism evidence="2 3">
    <name type="scientific">Sutterella megalosphaeroides</name>
    <dbReference type="NCBI Taxonomy" id="2494234"/>
    <lineage>
        <taxon>Bacteria</taxon>
        <taxon>Pseudomonadati</taxon>
        <taxon>Pseudomonadota</taxon>
        <taxon>Betaproteobacteria</taxon>
        <taxon>Burkholderiales</taxon>
        <taxon>Sutterellaceae</taxon>
        <taxon>Sutterella</taxon>
    </lineage>
</organism>